<organism evidence="8 9">
    <name type="scientific">Salinimonas marina</name>
    <dbReference type="NCBI Taxonomy" id="2785918"/>
    <lineage>
        <taxon>Bacteria</taxon>
        <taxon>Pseudomonadati</taxon>
        <taxon>Pseudomonadota</taxon>
        <taxon>Gammaproteobacteria</taxon>
        <taxon>Alteromonadales</taxon>
        <taxon>Alteromonadaceae</taxon>
        <taxon>Alteromonas/Salinimonas group</taxon>
        <taxon>Salinimonas</taxon>
    </lineage>
</organism>
<dbReference type="InterPro" id="IPR003660">
    <property type="entry name" value="HAMP_dom"/>
</dbReference>
<feature type="transmembrane region" description="Helical" evidence="5">
    <location>
        <begin position="12"/>
        <end position="34"/>
    </location>
</feature>
<evidence type="ECO:0000259" key="7">
    <source>
        <dbReference type="PROSITE" id="PS50885"/>
    </source>
</evidence>
<name>A0A7S9HEI2_9ALTE</name>
<keyword evidence="5" id="KW-1133">Transmembrane helix</keyword>
<feature type="domain" description="HAMP" evidence="7">
    <location>
        <begin position="379"/>
        <end position="433"/>
    </location>
</feature>
<evidence type="ECO:0000259" key="6">
    <source>
        <dbReference type="PROSITE" id="PS50111"/>
    </source>
</evidence>
<feature type="transmembrane region" description="Helical" evidence="5">
    <location>
        <begin position="356"/>
        <end position="377"/>
    </location>
</feature>
<dbReference type="PROSITE" id="PS50111">
    <property type="entry name" value="CHEMOTAXIS_TRANSDUC_2"/>
    <property type="match status" value="1"/>
</dbReference>
<accession>A0A7S9HEI2</accession>
<dbReference type="Gene3D" id="3.30.450.20">
    <property type="entry name" value="PAS domain"/>
    <property type="match status" value="1"/>
</dbReference>
<dbReference type="SUPFAM" id="SSF58104">
    <property type="entry name" value="Methyl-accepting chemotaxis protein (MCP) signaling domain"/>
    <property type="match status" value="1"/>
</dbReference>
<keyword evidence="5" id="KW-0472">Membrane</keyword>
<dbReference type="EMBL" id="CP064795">
    <property type="protein sequence ID" value="QPG06706.1"/>
    <property type="molecule type" value="Genomic_DNA"/>
</dbReference>
<dbReference type="InterPro" id="IPR004089">
    <property type="entry name" value="MCPsignal_dom"/>
</dbReference>
<dbReference type="SMART" id="SM00283">
    <property type="entry name" value="MA"/>
    <property type="match status" value="1"/>
</dbReference>
<keyword evidence="2 4" id="KW-0807">Transducer</keyword>
<comment type="similarity">
    <text evidence="3">Belongs to the methyl-accepting chemotaxis (MCP) protein family.</text>
</comment>
<feature type="domain" description="Methyl-accepting transducer" evidence="6">
    <location>
        <begin position="438"/>
        <end position="674"/>
    </location>
</feature>
<dbReference type="GO" id="GO:0016020">
    <property type="term" value="C:membrane"/>
    <property type="evidence" value="ECO:0007669"/>
    <property type="project" value="UniProtKB-SubCell"/>
</dbReference>
<dbReference type="KEGG" id="smaa:IT774_06050"/>
<evidence type="ECO:0000256" key="4">
    <source>
        <dbReference type="PROSITE-ProRule" id="PRU00284"/>
    </source>
</evidence>
<dbReference type="GO" id="GO:0006935">
    <property type="term" value="P:chemotaxis"/>
    <property type="evidence" value="ECO:0007669"/>
    <property type="project" value="UniProtKB-ARBA"/>
</dbReference>
<keyword evidence="5" id="KW-0812">Transmembrane</keyword>
<dbReference type="GO" id="GO:0007165">
    <property type="term" value="P:signal transduction"/>
    <property type="evidence" value="ECO:0007669"/>
    <property type="project" value="UniProtKB-KW"/>
</dbReference>
<evidence type="ECO:0000313" key="8">
    <source>
        <dbReference type="EMBL" id="QPG06706.1"/>
    </source>
</evidence>
<proteinExistence type="inferred from homology"/>
<dbReference type="AlphaFoldDB" id="A0A7S9HEI2"/>
<dbReference type="Gene3D" id="6.10.340.10">
    <property type="match status" value="1"/>
</dbReference>
<dbReference type="Pfam" id="PF00015">
    <property type="entry name" value="MCPsignal"/>
    <property type="match status" value="1"/>
</dbReference>
<protein>
    <submittedName>
        <fullName evidence="8">Methyl-accepting chemotaxis protein</fullName>
    </submittedName>
</protein>
<evidence type="ECO:0000313" key="9">
    <source>
        <dbReference type="Proteomes" id="UP000595095"/>
    </source>
</evidence>
<dbReference type="PANTHER" id="PTHR32089">
    <property type="entry name" value="METHYL-ACCEPTING CHEMOTAXIS PROTEIN MCPB"/>
    <property type="match status" value="1"/>
</dbReference>
<evidence type="ECO:0000256" key="1">
    <source>
        <dbReference type="ARBA" id="ARBA00004370"/>
    </source>
</evidence>
<dbReference type="Pfam" id="PF00672">
    <property type="entry name" value="HAMP"/>
    <property type="match status" value="1"/>
</dbReference>
<evidence type="ECO:0000256" key="2">
    <source>
        <dbReference type="ARBA" id="ARBA00023224"/>
    </source>
</evidence>
<dbReference type="CDD" id="cd06225">
    <property type="entry name" value="HAMP"/>
    <property type="match status" value="1"/>
</dbReference>
<reference evidence="8 9" key="1">
    <citation type="submission" date="2020-11" db="EMBL/GenBank/DDBJ databases">
        <title>Complete genome sequence for Salinimonas sp. strain G2-b.</title>
        <authorList>
            <person name="Park S.-J."/>
        </authorList>
    </citation>
    <scope>NUCLEOTIDE SEQUENCE [LARGE SCALE GENOMIC DNA]</scope>
    <source>
        <strain evidence="8 9">G2-b</strain>
    </source>
</reference>
<gene>
    <name evidence="8" type="ORF">IT774_06050</name>
</gene>
<dbReference type="Proteomes" id="UP000595095">
    <property type="component" value="Chromosome"/>
</dbReference>
<dbReference type="CDD" id="cd12913">
    <property type="entry name" value="PDC1_MCP_like"/>
    <property type="match status" value="1"/>
</dbReference>
<dbReference type="PROSITE" id="PS50885">
    <property type="entry name" value="HAMP"/>
    <property type="match status" value="1"/>
</dbReference>
<dbReference type="SMART" id="SM00304">
    <property type="entry name" value="HAMP"/>
    <property type="match status" value="1"/>
</dbReference>
<dbReference type="FunFam" id="1.10.287.950:FF:000001">
    <property type="entry name" value="Methyl-accepting chemotaxis sensory transducer"/>
    <property type="match status" value="1"/>
</dbReference>
<comment type="subcellular location">
    <subcellularLocation>
        <location evidence="1">Membrane</location>
    </subcellularLocation>
</comment>
<evidence type="ECO:0000256" key="3">
    <source>
        <dbReference type="ARBA" id="ARBA00029447"/>
    </source>
</evidence>
<dbReference type="RefSeq" id="WP_195811781.1">
    <property type="nucleotide sequence ID" value="NZ_CP064795.1"/>
</dbReference>
<evidence type="ECO:0000256" key="5">
    <source>
        <dbReference type="SAM" id="Phobius"/>
    </source>
</evidence>
<keyword evidence="9" id="KW-1185">Reference proteome</keyword>
<dbReference type="Gene3D" id="1.10.287.950">
    <property type="entry name" value="Methyl-accepting chemotaxis protein"/>
    <property type="match status" value="1"/>
</dbReference>
<dbReference type="PANTHER" id="PTHR32089:SF117">
    <property type="entry name" value="METHYL ACCEPTING SENSORY TRANSDUCER WITH CACHE_1 SMALL MOLECULE BINDING DOMAIN"/>
    <property type="match status" value="1"/>
</dbReference>
<sequence length="711" mass="77226">MKKSLSLSLKLMSVVGVLFTLLATVFIFVSYLLLEDAEENINQHVSQEVTTQIEATVSAKAAQYAAQTQSLINAAHQLPNTLATQLSASIAAADAVSLDRDQTQRLVEGMLDTGLTSSMYAQFETNQFDGRADEFTNGPRHSVPGTGSLEVYFVRNADGRIQQVPIVDAGVKHDNTLDEFGFRAAEWYLCNKEKMKPCISNPYQYEIRPGYSELMTSLTVPVIANGRFRGVVGTDLNLPILQKQANALKASLYQGQAEVYIVSQNGLAVAATNASDKLARPFSEIFAQDNASQELLAISGQSSSVMLNNMLYVTRPIHLPLPGVQWQMVVGVNVESALAPVTTIEMVISQAITSLLTTQFVVAVIATVIALLFIYFFTRSIIQPVKQVAERMEELAGQGGDLTQDLHIESHAELIQLSQAFNHFKDKVRELLEQAKGSCRQVIEHSGQTQHHAVNTNEQIQVQQAEIDSVVTAITEMSQTAQEVAHTAADAAHNADNANQSVKLTEEEISQSTSTVTELSHEMRTASSAVMAVSERSTDIKKILDVIDVIAEQTNLLALNAAIEAARAGDNGRGFSVVADEVRSLASKTADSVGEIGKVITALQSEVDNTVDIIRKGNEKAEQASVSSQSALQKMQHTVSQIDEISQRMTQMAAAAEEQSQVSEELNRNMVIIGNATEEVSANSQASEQSSKEIFNAVNSLNELLARLKTR</sequence>